<protein>
    <submittedName>
        <fullName evidence="2">Uncharacterized protein</fullName>
    </submittedName>
</protein>
<sequence length="163" mass="17091">MAGQDSLASTFPSSTTGLFTDPAQLPDGTSDRPVVPHDAIELHGPKSLVPPGLTVTNPQLTQPVVLNGQTGLRPASPTISTLPEISLTSEFFSLTDPHGHKSVLPNMLTDLHGAISVVLTVVNLHQDAEPTVPKGLTGLQGANPVVPNELTNFHGAQLCLRFL</sequence>
<evidence type="ECO:0000313" key="3">
    <source>
        <dbReference type="Proteomes" id="UP000235392"/>
    </source>
</evidence>
<dbReference type="AlphaFoldDB" id="A0A2N5T889"/>
<name>A0A2N5T889_9BASI</name>
<proteinExistence type="predicted"/>
<comment type="caution">
    <text evidence="2">The sequence shown here is derived from an EMBL/GenBank/DDBJ whole genome shotgun (WGS) entry which is preliminary data.</text>
</comment>
<evidence type="ECO:0000256" key="1">
    <source>
        <dbReference type="SAM" id="MobiDB-lite"/>
    </source>
</evidence>
<accession>A0A2N5T889</accession>
<feature type="region of interest" description="Disordered" evidence="1">
    <location>
        <begin position="1"/>
        <end position="33"/>
    </location>
</feature>
<gene>
    <name evidence="2" type="ORF">PCASD_16690</name>
</gene>
<organism evidence="2 3">
    <name type="scientific">Puccinia coronata f. sp. avenae</name>
    <dbReference type="NCBI Taxonomy" id="200324"/>
    <lineage>
        <taxon>Eukaryota</taxon>
        <taxon>Fungi</taxon>
        <taxon>Dikarya</taxon>
        <taxon>Basidiomycota</taxon>
        <taxon>Pucciniomycotina</taxon>
        <taxon>Pucciniomycetes</taxon>
        <taxon>Pucciniales</taxon>
        <taxon>Pucciniaceae</taxon>
        <taxon>Puccinia</taxon>
    </lineage>
</organism>
<dbReference type="Proteomes" id="UP000235392">
    <property type="component" value="Unassembled WGS sequence"/>
</dbReference>
<feature type="compositionally biased region" description="Polar residues" evidence="1">
    <location>
        <begin position="1"/>
        <end position="18"/>
    </location>
</feature>
<dbReference type="EMBL" id="PGCI01000682">
    <property type="protein sequence ID" value="PLW21711.1"/>
    <property type="molecule type" value="Genomic_DNA"/>
</dbReference>
<reference evidence="2 3" key="1">
    <citation type="submission" date="2017-11" db="EMBL/GenBank/DDBJ databases">
        <title>De novo assembly and phasing of dikaryotic genomes from two isolates of Puccinia coronata f. sp. avenae, the causal agent of oat crown rust.</title>
        <authorList>
            <person name="Miller M.E."/>
            <person name="Zhang Y."/>
            <person name="Omidvar V."/>
            <person name="Sperschneider J."/>
            <person name="Schwessinger B."/>
            <person name="Raley C."/>
            <person name="Palmer J.M."/>
            <person name="Garnica D."/>
            <person name="Upadhyaya N."/>
            <person name="Rathjen J."/>
            <person name="Taylor J.M."/>
            <person name="Park R.F."/>
            <person name="Dodds P.N."/>
            <person name="Hirsch C.D."/>
            <person name="Kianian S.F."/>
            <person name="Figueroa M."/>
        </authorList>
    </citation>
    <scope>NUCLEOTIDE SEQUENCE [LARGE SCALE GENOMIC DNA]</scope>
    <source>
        <strain evidence="2">12SD80</strain>
    </source>
</reference>
<evidence type="ECO:0000313" key="2">
    <source>
        <dbReference type="EMBL" id="PLW21711.1"/>
    </source>
</evidence>